<dbReference type="PANTHER" id="PTHR21363">
    <property type="entry name" value="PREPHENATE DEHYDROGENASE"/>
    <property type="match status" value="1"/>
</dbReference>
<keyword evidence="8" id="KW-0028">Amino-acid biosynthesis</keyword>
<dbReference type="SUPFAM" id="SSF48179">
    <property type="entry name" value="6-phosphogluconate dehydrogenase C-terminal domain-like"/>
    <property type="match status" value="1"/>
</dbReference>
<dbReference type="SUPFAM" id="SSF51735">
    <property type="entry name" value="NAD(P)-binding Rossmann-fold domains"/>
    <property type="match status" value="1"/>
</dbReference>
<evidence type="ECO:0000259" key="11">
    <source>
        <dbReference type="PROSITE" id="PS51671"/>
    </source>
</evidence>
<dbReference type="InterPro" id="IPR045865">
    <property type="entry name" value="ACT-like_dom_sf"/>
</dbReference>
<evidence type="ECO:0000256" key="7">
    <source>
        <dbReference type="ARBA" id="ARBA00023027"/>
    </source>
</evidence>
<protein>
    <recommendedName>
        <fullName evidence="4">Prephenate dehydrogenase</fullName>
        <ecNumber evidence="3">1.3.1.12</ecNumber>
    </recommendedName>
</protein>
<dbReference type="NCBIfam" id="NF005112">
    <property type="entry name" value="PRK06545.2-4"/>
    <property type="match status" value="1"/>
</dbReference>
<gene>
    <name evidence="12" type="ORF">H4W27_000711</name>
</gene>
<name>A0ABR9JCE9_9MICC</name>
<keyword evidence="5" id="KW-0827">Tyrosine biosynthesis</keyword>
<keyword evidence="7" id="KW-0520">NAD</keyword>
<dbReference type="InterPro" id="IPR046825">
    <property type="entry name" value="PDH_C"/>
</dbReference>
<dbReference type="InterPro" id="IPR050812">
    <property type="entry name" value="Preph/Arog_dehydrog"/>
</dbReference>
<dbReference type="InterPro" id="IPR003099">
    <property type="entry name" value="Prephen_DH"/>
</dbReference>
<dbReference type="NCBIfam" id="NF005111">
    <property type="entry name" value="PRK06545.2-3"/>
    <property type="match status" value="1"/>
</dbReference>
<dbReference type="InterPro" id="IPR002912">
    <property type="entry name" value="ACT_dom"/>
</dbReference>
<dbReference type="Pfam" id="PF02153">
    <property type="entry name" value="PDH_N"/>
    <property type="match status" value="1"/>
</dbReference>
<dbReference type="EC" id="1.3.1.12" evidence="3"/>
<comment type="pathway">
    <text evidence="1">Amino-acid biosynthesis; L-tyrosine biosynthesis; (4-hydroxyphenyl)pyruvate from prephenate (NAD(+) route): step 1/1.</text>
</comment>
<comment type="caution">
    <text evidence="12">The sequence shown here is derived from an EMBL/GenBank/DDBJ whole genome shotgun (WGS) entry which is preliminary data.</text>
</comment>
<evidence type="ECO:0000256" key="9">
    <source>
        <dbReference type="ARBA" id="ARBA00049260"/>
    </source>
</evidence>
<evidence type="ECO:0000256" key="5">
    <source>
        <dbReference type="ARBA" id="ARBA00022498"/>
    </source>
</evidence>
<dbReference type="Pfam" id="PF20463">
    <property type="entry name" value="PDH_C"/>
    <property type="match status" value="1"/>
</dbReference>
<organism evidence="12 13">
    <name type="scientific">Nesterenkonia lutea</name>
    <dbReference type="NCBI Taxonomy" id="272919"/>
    <lineage>
        <taxon>Bacteria</taxon>
        <taxon>Bacillati</taxon>
        <taxon>Actinomycetota</taxon>
        <taxon>Actinomycetes</taxon>
        <taxon>Micrococcales</taxon>
        <taxon>Micrococcaceae</taxon>
        <taxon>Nesterenkonia</taxon>
    </lineage>
</organism>
<dbReference type="Gene3D" id="1.10.3660.10">
    <property type="entry name" value="6-phosphogluconate dehydrogenase C-terminal like domain"/>
    <property type="match status" value="1"/>
</dbReference>
<dbReference type="Proteomes" id="UP000643525">
    <property type="component" value="Unassembled WGS sequence"/>
</dbReference>
<keyword evidence="6 12" id="KW-0560">Oxidoreductase</keyword>
<dbReference type="SUPFAM" id="SSF55021">
    <property type="entry name" value="ACT-like"/>
    <property type="match status" value="1"/>
</dbReference>
<feature type="domain" description="Prephenate/arogenate dehydrogenase" evidence="10">
    <location>
        <begin position="14"/>
        <end position="322"/>
    </location>
</feature>
<evidence type="ECO:0000256" key="4">
    <source>
        <dbReference type="ARBA" id="ARBA00016891"/>
    </source>
</evidence>
<feature type="domain" description="ACT" evidence="11">
    <location>
        <begin position="327"/>
        <end position="395"/>
    </location>
</feature>
<evidence type="ECO:0000313" key="13">
    <source>
        <dbReference type="Proteomes" id="UP000643525"/>
    </source>
</evidence>
<evidence type="ECO:0000259" key="10">
    <source>
        <dbReference type="PROSITE" id="PS51176"/>
    </source>
</evidence>
<evidence type="ECO:0000256" key="3">
    <source>
        <dbReference type="ARBA" id="ARBA00012068"/>
    </source>
</evidence>
<keyword evidence="13" id="KW-1185">Reference proteome</keyword>
<dbReference type="PANTHER" id="PTHR21363:SF0">
    <property type="entry name" value="PREPHENATE DEHYDROGENASE [NADP(+)]"/>
    <property type="match status" value="1"/>
</dbReference>
<dbReference type="InterPro" id="IPR046826">
    <property type="entry name" value="PDH_N"/>
</dbReference>
<evidence type="ECO:0000256" key="8">
    <source>
        <dbReference type="ARBA" id="ARBA00023141"/>
    </source>
</evidence>
<dbReference type="Gene3D" id="3.30.70.260">
    <property type="match status" value="1"/>
</dbReference>
<dbReference type="RefSeq" id="WP_192594729.1">
    <property type="nucleotide sequence ID" value="NZ_BAAALJ010000001.1"/>
</dbReference>
<evidence type="ECO:0000256" key="2">
    <source>
        <dbReference type="ARBA" id="ARBA00007964"/>
    </source>
</evidence>
<dbReference type="PROSITE" id="PS51176">
    <property type="entry name" value="PDH_ADH"/>
    <property type="match status" value="1"/>
</dbReference>
<dbReference type="Gene3D" id="3.40.50.720">
    <property type="entry name" value="NAD(P)-binding Rossmann-like Domain"/>
    <property type="match status" value="1"/>
</dbReference>
<reference evidence="12 13" key="1">
    <citation type="submission" date="2020-10" db="EMBL/GenBank/DDBJ databases">
        <title>Sequencing the genomes of 1000 actinobacteria strains.</title>
        <authorList>
            <person name="Klenk H.-P."/>
        </authorList>
    </citation>
    <scope>NUCLEOTIDE SEQUENCE [LARGE SCALE GENOMIC DNA]</scope>
    <source>
        <strain evidence="12 13">DSM 15666</strain>
    </source>
</reference>
<comment type="similarity">
    <text evidence="2">Belongs to the prephenate/arogenate dehydrogenase family.</text>
</comment>
<dbReference type="PROSITE" id="PS51671">
    <property type="entry name" value="ACT"/>
    <property type="match status" value="1"/>
</dbReference>
<comment type="catalytic activity">
    <reaction evidence="9">
        <text>prephenate + NAD(+) = 3-(4-hydroxyphenyl)pyruvate + CO2 + NADH</text>
        <dbReference type="Rhea" id="RHEA:13869"/>
        <dbReference type="ChEBI" id="CHEBI:16526"/>
        <dbReference type="ChEBI" id="CHEBI:29934"/>
        <dbReference type="ChEBI" id="CHEBI:36242"/>
        <dbReference type="ChEBI" id="CHEBI:57540"/>
        <dbReference type="ChEBI" id="CHEBI:57945"/>
        <dbReference type="EC" id="1.3.1.12"/>
    </reaction>
</comment>
<keyword evidence="8" id="KW-0057">Aromatic amino acid biosynthesis</keyword>
<sequence>MNLLKAPPASVRRTPTVLIRGTGLLGTSIGLGLRADGHEVLLSDPSATAESIAADIGAGRILDAVDQADTGPGGPAVPEIVIVAAPPEATAAEVSAALLRFPDAVVLDIASTKAEILQLLLAQVRDEDAALTEADLRRYVGTHPMAGREKSGPVAARGELFTSMPWVVCPAVDPATGVQLSAPEAVAWAEEVGRRLGATVHHMDPARHDESVALISHLPQIAASLVASRLQQAPTSALALAGNGLRDVTRIAASDPGLWVQILSSNAAPVVEILYGLRQDVERLISTLEDPRAPGRQADIAQLIAEGNSGVARVPGKHGAPPQSFAVLTVIVDDRPGQIAAVLNDVARVGVNVEDMRMEHSAGHQVGMVELSVLPGRRDELAAAMTDLGWKVVLS</sequence>
<dbReference type="InterPro" id="IPR008927">
    <property type="entry name" value="6-PGluconate_DH-like_C_sf"/>
</dbReference>
<dbReference type="EMBL" id="JADBED010000001">
    <property type="protein sequence ID" value="MBE1523593.1"/>
    <property type="molecule type" value="Genomic_DNA"/>
</dbReference>
<dbReference type="GO" id="GO:0008977">
    <property type="term" value="F:prephenate dehydrogenase (NAD+) activity"/>
    <property type="evidence" value="ECO:0007669"/>
    <property type="project" value="UniProtKB-EC"/>
</dbReference>
<accession>A0ABR9JCE9</accession>
<dbReference type="InterPro" id="IPR036291">
    <property type="entry name" value="NAD(P)-bd_dom_sf"/>
</dbReference>
<proteinExistence type="inferred from homology"/>
<evidence type="ECO:0000313" key="12">
    <source>
        <dbReference type="EMBL" id="MBE1523593.1"/>
    </source>
</evidence>
<evidence type="ECO:0000256" key="1">
    <source>
        <dbReference type="ARBA" id="ARBA00005067"/>
    </source>
</evidence>
<evidence type="ECO:0000256" key="6">
    <source>
        <dbReference type="ARBA" id="ARBA00023002"/>
    </source>
</evidence>